<organism evidence="1 2">
    <name type="scientific">Streptomyces atrovirens</name>
    <dbReference type="NCBI Taxonomy" id="285556"/>
    <lineage>
        <taxon>Bacteria</taxon>
        <taxon>Bacillati</taxon>
        <taxon>Actinomycetota</taxon>
        <taxon>Actinomycetes</taxon>
        <taxon>Kitasatosporales</taxon>
        <taxon>Streptomycetaceae</taxon>
        <taxon>Streptomyces</taxon>
    </lineage>
</organism>
<name>A0ABW0DK04_9ACTN</name>
<evidence type="ECO:0000313" key="1">
    <source>
        <dbReference type="EMBL" id="MFC5239021.1"/>
    </source>
</evidence>
<proteinExistence type="predicted"/>
<sequence>MDPDDLAVHRRRHPRYSYWCGIHLGGCGRQLADRLCRDGRVCHFAHHPDPDGSRPVCLRTHNGEDSADHLFIKRGVTRWLDKQKLPARAQLRNLGGGPGDALDIHVPGTRQRIRFHLSRGLDFQAWQKADKELGEDVDTVDWVFTHDGPLTREMLGRHGYCLRVRCETDGAERRVHIGAEGMDRRIDWTPLDECTLTPGGLLTPAVETIRLSRPKPKPAGFLLVGGPTFAVSSQEPVTDAPDHLSQDGRYCVLADVKPSESRIVKALLSLPDDIPPPAPGNVFRLTGPVRLLVTEPDTGTGAQWALQGDKFVRLDAHEAQRTGLWSPAPAVVEVPKPSEAPAVPAPEPTAPDPEPVTTAPLVAATELRDAATRIREALLLDASRSATTTWERLARAAGLDLDRLSTADRIELLVKADLIPGRGHPYLSVLVRQPGGGPLPYLPEVLEELGLGRAEHGEALRRWCAQERTRAFARYGSPPCGVPPRLPFPARAAKVREATGTATVAHVRALLIHAKQVLPEVEGAKGRGLRRIVAQAEEWDRKVRVGGSRAGRVNGAPDSRPAQYYADALIRHITWAKERSGKG</sequence>
<protein>
    <submittedName>
        <fullName evidence="1">Uncharacterized protein</fullName>
    </submittedName>
</protein>
<dbReference type="Proteomes" id="UP001596035">
    <property type="component" value="Unassembled WGS sequence"/>
</dbReference>
<accession>A0ABW0DK04</accession>
<keyword evidence="2" id="KW-1185">Reference proteome</keyword>
<dbReference type="RefSeq" id="WP_344566269.1">
    <property type="nucleotide sequence ID" value="NZ_BAAATG010000049.1"/>
</dbReference>
<reference evidence="2" key="1">
    <citation type="journal article" date="2019" name="Int. J. Syst. Evol. Microbiol.">
        <title>The Global Catalogue of Microorganisms (GCM) 10K type strain sequencing project: providing services to taxonomists for standard genome sequencing and annotation.</title>
        <authorList>
            <consortium name="The Broad Institute Genomics Platform"/>
            <consortium name="The Broad Institute Genome Sequencing Center for Infectious Disease"/>
            <person name="Wu L."/>
            <person name="Ma J."/>
        </authorList>
    </citation>
    <scope>NUCLEOTIDE SEQUENCE [LARGE SCALE GENOMIC DNA]</scope>
    <source>
        <strain evidence="2">CGMCC 4.7131</strain>
    </source>
</reference>
<dbReference type="EMBL" id="JBHSKN010000003">
    <property type="protein sequence ID" value="MFC5239021.1"/>
    <property type="molecule type" value="Genomic_DNA"/>
</dbReference>
<gene>
    <name evidence="1" type="ORF">ACFPWV_03660</name>
</gene>
<evidence type="ECO:0000313" key="2">
    <source>
        <dbReference type="Proteomes" id="UP001596035"/>
    </source>
</evidence>
<comment type="caution">
    <text evidence="1">The sequence shown here is derived from an EMBL/GenBank/DDBJ whole genome shotgun (WGS) entry which is preliminary data.</text>
</comment>